<evidence type="ECO:0000313" key="3">
    <source>
        <dbReference type="Proteomes" id="UP000187074"/>
    </source>
</evidence>
<sequence length="213" mass="24418">MLRKLFKTVMQSSWMIWERIFSFISRFRSSHISRFGICTVMIKKHRGECIVCEDSTVIQNGDLVGELHLDNETILKLIRSEGPDRAALKIARLARKSMLQISRAYEGQSEFSEVRALVGITLLHRGLTHGLGFEHQAMKPDLFQKLTTSYLRMLLSVMHPDGKSRIDRRTELLVPMMLIHTRSSLMKRFSMADKRPSHEEGYDALLVSAAVEA</sequence>
<name>A0A1R1B7E6_PAELA</name>
<gene>
    <name evidence="2" type="ORF">BK123_08075</name>
</gene>
<dbReference type="Proteomes" id="UP000187074">
    <property type="component" value="Unassembled WGS sequence"/>
</dbReference>
<dbReference type="InterPro" id="IPR054467">
    <property type="entry name" value="YkoP-like_dom"/>
</dbReference>
<feature type="domain" description="YkoP-like" evidence="1">
    <location>
        <begin position="7"/>
        <end position="188"/>
    </location>
</feature>
<comment type="caution">
    <text evidence="2">The sequence shown here is derived from an EMBL/GenBank/DDBJ whole genome shotgun (WGS) entry which is preliminary data.</text>
</comment>
<evidence type="ECO:0000313" key="2">
    <source>
        <dbReference type="EMBL" id="OME95370.1"/>
    </source>
</evidence>
<evidence type="ECO:0000259" key="1">
    <source>
        <dbReference type="Pfam" id="PF22790"/>
    </source>
</evidence>
<accession>A0A1R1B7E6</accession>
<organism evidence="2 3">
    <name type="scientific">Paenibacillus lautus</name>
    <name type="common">Bacillus lautus</name>
    <dbReference type="NCBI Taxonomy" id="1401"/>
    <lineage>
        <taxon>Bacteria</taxon>
        <taxon>Bacillati</taxon>
        <taxon>Bacillota</taxon>
        <taxon>Bacilli</taxon>
        <taxon>Bacillales</taxon>
        <taxon>Paenibacillaceae</taxon>
        <taxon>Paenibacillus</taxon>
    </lineage>
</organism>
<dbReference type="Pfam" id="PF22790">
    <property type="entry name" value="YkoP"/>
    <property type="match status" value="1"/>
</dbReference>
<reference evidence="2 3" key="1">
    <citation type="submission" date="2016-11" db="EMBL/GenBank/DDBJ databases">
        <title>Paenibacillus species isolates.</title>
        <authorList>
            <person name="Beno S.M."/>
        </authorList>
    </citation>
    <scope>NUCLEOTIDE SEQUENCE [LARGE SCALE GENOMIC DNA]</scope>
    <source>
        <strain evidence="2 3">FSL F4-0100</strain>
    </source>
</reference>
<dbReference type="STRING" id="1401.BK123_08075"/>
<dbReference type="OrthoDB" id="1951946at2"/>
<dbReference type="AlphaFoldDB" id="A0A1R1B7E6"/>
<dbReference type="EMBL" id="MRTF01000002">
    <property type="protein sequence ID" value="OME95370.1"/>
    <property type="molecule type" value="Genomic_DNA"/>
</dbReference>
<protein>
    <submittedName>
        <fullName evidence="2">Polysaccharide deacetylase</fullName>
    </submittedName>
</protein>
<proteinExistence type="predicted"/>